<dbReference type="CDD" id="cd00130">
    <property type="entry name" value="PAS"/>
    <property type="match status" value="1"/>
</dbReference>
<dbReference type="InterPro" id="IPR052155">
    <property type="entry name" value="Biofilm_reg_signaling"/>
</dbReference>
<dbReference type="InterPro" id="IPR000014">
    <property type="entry name" value="PAS"/>
</dbReference>
<accession>A0A2W5TDX3</accession>
<dbReference type="SUPFAM" id="SSF55073">
    <property type="entry name" value="Nucleotide cyclase"/>
    <property type="match status" value="1"/>
</dbReference>
<dbReference type="NCBIfam" id="TIGR00229">
    <property type="entry name" value="sensory_box"/>
    <property type="match status" value="1"/>
</dbReference>
<dbReference type="InterPro" id="IPR029787">
    <property type="entry name" value="Nucleotide_cyclase"/>
</dbReference>
<dbReference type="Pfam" id="PF00990">
    <property type="entry name" value="GGDEF"/>
    <property type="match status" value="1"/>
</dbReference>
<gene>
    <name evidence="5" type="ORF">DI549_04790</name>
</gene>
<dbReference type="InterPro" id="IPR000700">
    <property type="entry name" value="PAS-assoc_C"/>
</dbReference>
<organism evidence="5 6">
    <name type="scientific">Ancylobacter novellus</name>
    <name type="common">Thiobacillus novellus</name>
    <dbReference type="NCBI Taxonomy" id="921"/>
    <lineage>
        <taxon>Bacteria</taxon>
        <taxon>Pseudomonadati</taxon>
        <taxon>Pseudomonadota</taxon>
        <taxon>Alphaproteobacteria</taxon>
        <taxon>Hyphomicrobiales</taxon>
        <taxon>Xanthobacteraceae</taxon>
        <taxon>Ancylobacter</taxon>
    </lineage>
</organism>
<dbReference type="PROSITE" id="PS50883">
    <property type="entry name" value="EAL"/>
    <property type="match status" value="1"/>
</dbReference>
<reference evidence="5 6" key="1">
    <citation type="submission" date="2017-08" db="EMBL/GenBank/DDBJ databases">
        <title>Infants hospitalized years apart are colonized by the same room-sourced microbial strains.</title>
        <authorList>
            <person name="Brooks B."/>
            <person name="Olm M.R."/>
            <person name="Firek B.A."/>
            <person name="Baker R."/>
            <person name="Thomas B.C."/>
            <person name="Morowitz M.J."/>
            <person name="Banfield J.F."/>
        </authorList>
    </citation>
    <scope>NUCLEOTIDE SEQUENCE [LARGE SCALE GENOMIC DNA]</scope>
    <source>
        <strain evidence="5">S2_005_001_R2_27</strain>
    </source>
</reference>
<evidence type="ECO:0000259" key="2">
    <source>
        <dbReference type="PROSITE" id="PS50113"/>
    </source>
</evidence>
<dbReference type="SMART" id="SM00052">
    <property type="entry name" value="EAL"/>
    <property type="match status" value="1"/>
</dbReference>
<sequence>MPVMVAGHWWGHFCVSSDDPGRVWSEDERTTFQALAALIALAVERSRAGRALSEASRLAMLAAALDSIITIDEAGQIVDFNPVAEAMFGYAKHAVIGRFLTDTIVPQQHCHAHQSGMARYMAGAEPRLLGRRVETEAVTSEGRVFPIELTVTEIRTDRRRLFTAYLRDISDRVRAKEALERLAYSDPVTNLPNRAGIVRLIHAEGRPPVAALVMRLPDLAILSASLGEEFIHPLVIAVADRLSNFLPQMARLARTGENEFAIILTEPGRTDVLGAQVEGVMHAALEVEGRRFHLRTNIGIASGSASIEQILRDAELASRADRCGRWRLFDESLRADHQHRFDLEEALRDALTQSSDELHPVFQPIVNSRTGQVMGFEALARWNHPRLGNVPPSDFIPLAEAAGLVDRLGDVMLERSVESCARWNAIRQVRGLPPRYVSVNLAASQLSAPDLVPRIAAVLRRHGVPGEWLLLELTESALLSQPEIAANVIQQLKGLGCSVAIDDFGTGYSSFSYLQHLPADVLKIDRSFFLGLSVQSRAGKIVAVMVDLAHALGMSVVAEGVEGPDILEAVETLGCDFMQGYLTGRPMSFEAALIHEDGVRWPRGGGAG</sequence>
<dbReference type="Pfam" id="PF00563">
    <property type="entry name" value="EAL"/>
    <property type="match status" value="1"/>
</dbReference>
<dbReference type="PROSITE" id="PS50887">
    <property type="entry name" value="GGDEF"/>
    <property type="match status" value="1"/>
</dbReference>
<dbReference type="InterPro" id="IPR001633">
    <property type="entry name" value="EAL_dom"/>
</dbReference>
<evidence type="ECO:0000259" key="1">
    <source>
        <dbReference type="PROSITE" id="PS50112"/>
    </source>
</evidence>
<dbReference type="SUPFAM" id="SSF141868">
    <property type="entry name" value="EAL domain-like"/>
    <property type="match status" value="1"/>
</dbReference>
<dbReference type="PROSITE" id="PS50112">
    <property type="entry name" value="PAS"/>
    <property type="match status" value="1"/>
</dbReference>
<protein>
    <submittedName>
        <fullName evidence="5">Uncharacterized protein</fullName>
    </submittedName>
</protein>
<feature type="domain" description="GGDEF" evidence="4">
    <location>
        <begin position="207"/>
        <end position="331"/>
    </location>
</feature>
<dbReference type="SUPFAM" id="SSF55781">
    <property type="entry name" value="GAF domain-like"/>
    <property type="match status" value="1"/>
</dbReference>
<dbReference type="Pfam" id="PF00989">
    <property type="entry name" value="PAS"/>
    <property type="match status" value="1"/>
</dbReference>
<dbReference type="Proteomes" id="UP000248887">
    <property type="component" value="Unassembled WGS sequence"/>
</dbReference>
<evidence type="ECO:0000313" key="5">
    <source>
        <dbReference type="EMBL" id="PZQ84490.1"/>
    </source>
</evidence>
<name>A0A2W5TDX3_ANCNO</name>
<dbReference type="SMART" id="SM00267">
    <property type="entry name" value="GGDEF"/>
    <property type="match status" value="1"/>
</dbReference>
<dbReference type="AlphaFoldDB" id="A0A2W5TDX3"/>
<dbReference type="Gene3D" id="3.20.20.450">
    <property type="entry name" value="EAL domain"/>
    <property type="match status" value="1"/>
</dbReference>
<dbReference type="InterPro" id="IPR003018">
    <property type="entry name" value="GAF"/>
</dbReference>
<dbReference type="InterPro" id="IPR000160">
    <property type="entry name" value="GGDEF_dom"/>
</dbReference>
<dbReference type="InterPro" id="IPR029016">
    <property type="entry name" value="GAF-like_dom_sf"/>
</dbReference>
<dbReference type="PANTHER" id="PTHR44757">
    <property type="entry name" value="DIGUANYLATE CYCLASE DGCP"/>
    <property type="match status" value="1"/>
</dbReference>
<dbReference type="PROSITE" id="PS50113">
    <property type="entry name" value="PAC"/>
    <property type="match status" value="1"/>
</dbReference>
<proteinExistence type="predicted"/>
<dbReference type="CDD" id="cd01948">
    <property type="entry name" value="EAL"/>
    <property type="match status" value="1"/>
</dbReference>
<feature type="domain" description="EAL" evidence="3">
    <location>
        <begin position="340"/>
        <end position="600"/>
    </location>
</feature>
<dbReference type="Pfam" id="PF01590">
    <property type="entry name" value="GAF"/>
    <property type="match status" value="1"/>
</dbReference>
<feature type="domain" description="PAC" evidence="2">
    <location>
        <begin position="131"/>
        <end position="181"/>
    </location>
</feature>
<evidence type="ECO:0000259" key="3">
    <source>
        <dbReference type="PROSITE" id="PS50883"/>
    </source>
</evidence>
<feature type="domain" description="PAS" evidence="1">
    <location>
        <begin position="53"/>
        <end position="107"/>
    </location>
</feature>
<dbReference type="InterPro" id="IPR043128">
    <property type="entry name" value="Rev_trsase/Diguanyl_cyclase"/>
</dbReference>
<comment type="caution">
    <text evidence="5">The sequence shown here is derived from an EMBL/GenBank/DDBJ whole genome shotgun (WGS) entry which is preliminary data.</text>
</comment>
<dbReference type="InterPro" id="IPR035919">
    <property type="entry name" value="EAL_sf"/>
</dbReference>
<dbReference type="EMBL" id="QFQD01000009">
    <property type="protein sequence ID" value="PZQ84490.1"/>
    <property type="molecule type" value="Genomic_DNA"/>
</dbReference>
<dbReference type="Gene3D" id="3.30.450.20">
    <property type="entry name" value="PAS domain"/>
    <property type="match status" value="1"/>
</dbReference>
<evidence type="ECO:0000313" key="6">
    <source>
        <dbReference type="Proteomes" id="UP000248887"/>
    </source>
</evidence>
<evidence type="ECO:0000259" key="4">
    <source>
        <dbReference type="PROSITE" id="PS50887"/>
    </source>
</evidence>
<dbReference type="Gene3D" id="3.30.450.40">
    <property type="match status" value="1"/>
</dbReference>
<dbReference type="SUPFAM" id="SSF55785">
    <property type="entry name" value="PYP-like sensor domain (PAS domain)"/>
    <property type="match status" value="1"/>
</dbReference>
<dbReference type="PANTHER" id="PTHR44757:SF2">
    <property type="entry name" value="BIOFILM ARCHITECTURE MAINTENANCE PROTEIN MBAA"/>
    <property type="match status" value="1"/>
</dbReference>
<dbReference type="GO" id="GO:0006355">
    <property type="term" value="P:regulation of DNA-templated transcription"/>
    <property type="evidence" value="ECO:0007669"/>
    <property type="project" value="InterPro"/>
</dbReference>
<dbReference type="SMART" id="SM00091">
    <property type="entry name" value="PAS"/>
    <property type="match status" value="1"/>
</dbReference>
<dbReference type="InterPro" id="IPR035965">
    <property type="entry name" value="PAS-like_dom_sf"/>
</dbReference>
<dbReference type="InterPro" id="IPR013767">
    <property type="entry name" value="PAS_fold"/>
</dbReference>
<dbReference type="Gene3D" id="3.30.70.270">
    <property type="match status" value="1"/>
</dbReference>